<dbReference type="RefSeq" id="WP_127512831.1">
    <property type="nucleotide sequence ID" value="NZ_CP093326.1"/>
</dbReference>
<name>A0ABY3WBT0_9MICC</name>
<evidence type="ECO:0000313" key="3">
    <source>
        <dbReference type="Proteomes" id="UP000829069"/>
    </source>
</evidence>
<reference evidence="2 3" key="1">
    <citation type="submission" date="2022-03" db="EMBL/GenBank/DDBJ databases">
        <title>Isotopic signatures of nitrous oxide derived from detoxification processes.</title>
        <authorList>
            <person name="Behrendt U."/>
            <person name="Buchen C."/>
            <person name="Well R."/>
            <person name="Ulrich A."/>
            <person name="Rohe L."/>
            <person name="Kolb S."/>
            <person name="Schloter M."/>
            <person name="Horn M.A."/>
            <person name="Augustin J."/>
        </authorList>
    </citation>
    <scope>NUCLEOTIDE SEQUENCE [LARGE SCALE GENOMIC DNA]</scope>
    <source>
        <strain evidence="2 3">S4-C24</strain>
    </source>
</reference>
<feature type="transmembrane region" description="Helical" evidence="1">
    <location>
        <begin position="88"/>
        <end position="111"/>
    </location>
</feature>
<accession>A0ABY3WBT0</accession>
<proteinExistence type="predicted"/>
<dbReference type="InterPro" id="IPR021354">
    <property type="entry name" value="DUF2975"/>
</dbReference>
<evidence type="ECO:0000313" key="2">
    <source>
        <dbReference type="EMBL" id="UNK46655.1"/>
    </source>
</evidence>
<sequence>MRKTYLAVTALRILLVVAFALLLLFQVMSLPGQFAHMAAESPQLAYLQWPLTVFSIVELLCVQAVIVSTWKLLTLVKHDRIFSRASLAWVDVIVWAVVAAWILLFGVFLFVGFNADDPGMPLLLFLFVVAGAVLGLLLVVLRAVLHQAITLRADMDEVI</sequence>
<evidence type="ECO:0000256" key="1">
    <source>
        <dbReference type="SAM" id="Phobius"/>
    </source>
</evidence>
<dbReference type="Proteomes" id="UP000829069">
    <property type="component" value="Chromosome"/>
</dbReference>
<gene>
    <name evidence="2" type="ORF">MNQ99_04665</name>
</gene>
<dbReference type="Pfam" id="PF11188">
    <property type="entry name" value="DUF2975"/>
    <property type="match status" value="1"/>
</dbReference>
<protein>
    <submittedName>
        <fullName evidence="2">DUF2975 domain-containing protein</fullName>
    </submittedName>
</protein>
<feature type="transmembrane region" description="Helical" evidence="1">
    <location>
        <begin position="53"/>
        <end position="76"/>
    </location>
</feature>
<feature type="transmembrane region" description="Helical" evidence="1">
    <location>
        <begin position="123"/>
        <end position="145"/>
    </location>
</feature>
<dbReference type="EMBL" id="CP093326">
    <property type="protein sequence ID" value="UNK46655.1"/>
    <property type="molecule type" value="Genomic_DNA"/>
</dbReference>
<organism evidence="2 3">
    <name type="scientific">Arthrobacter sulfonylureivorans</name>
    <dbReference type="NCBI Taxonomy" id="2486855"/>
    <lineage>
        <taxon>Bacteria</taxon>
        <taxon>Bacillati</taxon>
        <taxon>Actinomycetota</taxon>
        <taxon>Actinomycetes</taxon>
        <taxon>Micrococcales</taxon>
        <taxon>Micrococcaceae</taxon>
        <taxon>Arthrobacter</taxon>
    </lineage>
</organism>
<keyword evidence="1" id="KW-0812">Transmembrane</keyword>
<keyword evidence="1" id="KW-0472">Membrane</keyword>
<keyword evidence="1" id="KW-1133">Transmembrane helix</keyword>
<keyword evidence="3" id="KW-1185">Reference proteome</keyword>